<protein>
    <submittedName>
        <fullName evidence="2">Uncharacterized protein</fullName>
    </submittedName>
</protein>
<reference evidence="2 3" key="1">
    <citation type="submission" date="2019-01" db="EMBL/GenBank/DDBJ databases">
        <authorList>
            <person name="Sayadi A."/>
        </authorList>
    </citation>
    <scope>NUCLEOTIDE SEQUENCE [LARGE SCALE GENOMIC DNA]</scope>
</reference>
<dbReference type="AlphaFoldDB" id="A0A653BIA5"/>
<keyword evidence="3" id="KW-1185">Reference proteome</keyword>
<accession>A0A653BIA5</accession>
<dbReference type="EMBL" id="CAACVG010001204">
    <property type="protein sequence ID" value="VEN35034.1"/>
    <property type="molecule type" value="Genomic_DNA"/>
</dbReference>
<evidence type="ECO:0000313" key="3">
    <source>
        <dbReference type="Proteomes" id="UP000410492"/>
    </source>
</evidence>
<sequence length="107" mass="11409">MRPRTSSKKTSTAPRLLVLLLLAAATLALVAAASANRGEPSIKQLRNAKKGASSSLILGGRFGRSCFFKAGGCYSQSLKDGTRPQIIPAIYFIGTTKSFFLLSVKFL</sequence>
<gene>
    <name evidence="2" type="ORF">CALMAC_LOCUS1048</name>
</gene>
<proteinExistence type="predicted"/>
<feature type="chain" id="PRO_5024972288" evidence="1">
    <location>
        <begin position="33"/>
        <end position="107"/>
    </location>
</feature>
<name>A0A653BIA5_CALMS</name>
<evidence type="ECO:0000256" key="1">
    <source>
        <dbReference type="SAM" id="SignalP"/>
    </source>
</evidence>
<organism evidence="2 3">
    <name type="scientific">Callosobruchus maculatus</name>
    <name type="common">Southern cowpea weevil</name>
    <name type="synonym">Pulse bruchid</name>
    <dbReference type="NCBI Taxonomy" id="64391"/>
    <lineage>
        <taxon>Eukaryota</taxon>
        <taxon>Metazoa</taxon>
        <taxon>Ecdysozoa</taxon>
        <taxon>Arthropoda</taxon>
        <taxon>Hexapoda</taxon>
        <taxon>Insecta</taxon>
        <taxon>Pterygota</taxon>
        <taxon>Neoptera</taxon>
        <taxon>Endopterygota</taxon>
        <taxon>Coleoptera</taxon>
        <taxon>Polyphaga</taxon>
        <taxon>Cucujiformia</taxon>
        <taxon>Chrysomeloidea</taxon>
        <taxon>Chrysomelidae</taxon>
        <taxon>Bruchinae</taxon>
        <taxon>Bruchini</taxon>
        <taxon>Callosobruchus</taxon>
    </lineage>
</organism>
<keyword evidence="1" id="KW-0732">Signal</keyword>
<dbReference type="Proteomes" id="UP000410492">
    <property type="component" value="Unassembled WGS sequence"/>
</dbReference>
<evidence type="ECO:0000313" key="2">
    <source>
        <dbReference type="EMBL" id="VEN35034.1"/>
    </source>
</evidence>
<feature type="signal peptide" evidence="1">
    <location>
        <begin position="1"/>
        <end position="32"/>
    </location>
</feature>